<evidence type="ECO:0000256" key="1">
    <source>
        <dbReference type="ARBA" id="ARBA00022723"/>
    </source>
</evidence>
<feature type="region of interest" description="Disordered" evidence="5">
    <location>
        <begin position="197"/>
        <end position="220"/>
    </location>
</feature>
<dbReference type="InterPro" id="IPR036855">
    <property type="entry name" value="Znf_CCCH_sf"/>
</dbReference>
<keyword evidence="8" id="KW-1185">Reference proteome</keyword>
<protein>
    <recommendedName>
        <fullName evidence="6">C3H1-type domain-containing protein</fullName>
    </recommendedName>
</protein>
<feature type="compositionally biased region" description="Basic and acidic residues" evidence="5">
    <location>
        <begin position="197"/>
        <end position="209"/>
    </location>
</feature>
<comment type="caution">
    <text evidence="7">The sequence shown here is derived from an EMBL/GenBank/DDBJ whole genome shotgun (WGS) entry which is preliminary data.</text>
</comment>
<evidence type="ECO:0000256" key="3">
    <source>
        <dbReference type="ARBA" id="ARBA00022833"/>
    </source>
</evidence>
<feature type="compositionally biased region" description="Basic and acidic residues" evidence="5">
    <location>
        <begin position="247"/>
        <end position="264"/>
    </location>
</feature>
<dbReference type="SUPFAM" id="SSF90229">
    <property type="entry name" value="CCCH zinc finger"/>
    <property type="match status" value="1"/>
</dbReference>
<evidence type="ECO:0000313" key="8">
    <source>
        <dbReference type="Proteomes" id="UP001305779"/>
    </source>
</evidence>
<feature type="compositionally biased region" description="Pro residues" evidence="5">
    <location>
        <begin position="265"/>
        <end position="274"/>
    </location>
</feature>
<dbReference type="Gene3D" id="3.30.1370.210">
    <property type="match status" value="1"/>
</dbReference>
<feature type="domain" description="C3H1-type" evidence="6">
    <location>
        <begin position="61"/>
        <end position="88"/>
    </location>
</feature>
<evidence type="ECO:0000256" key="2">
    <source>
        <dbReference type="ARBA" id="ARBA00022771"/>
    </source>
</evidence>
<evidence type="ECO:0000259" key="6">
    <source>
        <dbReference type="PROSITE" id="PS50103"/>
    </source>
</evidence>
<evidence type="ECO:0000313" key="7">
    <source>
        <dbReference type="EMBL" id="KAK4498898.1"/>
    </source>
</evidence>
<organism evidence="7 8">
    <name type="scientific">Zasmidium cellare</name>
    <name type="common">Wine cellar mold</name>
    <name type="synonym">Racodium cellare</name>
    <dbReference type="NCBI Taxonomy" id="395010"/>
    <lineage>
        <taxon>Eukaryota</taxon>
        <taxon>Fungi</taxon>
        <taxon>Dikarya</taxon>
        <taxon>Ascomycota</taxon>
        <taxon>Pezizomycotina</taxon>
        <taxon>Dothideomycetes</taxon>
        <taxon>Dothideomycetidae</taxon>
        <taxon>Mycosphaerellales</taxon>
        <taxon>Mycosphaerellaceae</taxon>
        <taxon>Zasmidium</taxon>
    </lineage>
</organism>
<accession>A0ABR0ECP1</accession>
<keyword evidence="3 4" id="KW-0862">Zinc</keyword>
<name>A0ABR0ECP1_ZASCE</name>
<evidence type="ECO:0000256" key="4">
    <source>
        <dbReference type="PROSITE-ProRule" id="PRU00723"/>
    </source>
</evidence>
<keyword evidence="1 4" id="KW-0479">Metal-binding</keyword>
<proteinExistence type="predicted"/>
<dbReference type="Proteomes" id="UP001305779">
    <property type="component" value="Unassembled WGS sequence"/>
</dbReference>
<sequence>MATRQTNHANPLPPNIGQPVNLTTEEATTLSQEIKTALTNAGMPNVNVIFASSPSPDKHPFHKTRPCQFYRRGHCHKGEGCTYIHDEEQQQDQQDMQVPAEHHDTRFRAENHEEYMRKWEEYVQQHEEAVREFEEFRGLHEGYLVEYERYQQQKQGNDGYHSVASVPVAVATSQSAGGGGEIKKLGVVEDALEEEAAAKGEEALERWTEKGQPLDSTAPAFTPAAAGEHVQWKNQDLEDNEAHHSLEQDKVQKGDACDDNREPEPPNPSAPEEPAPSTSSQRETNQTVLLAAMTEIKAQDAFE</sequence>
<feature type="zinc finger region" description="C3H1-type" evidence="4">
    <location>
        <begin position="61"/>
        <end position="88"/>
    </location>
</feature>
<keyword evidence="2 4" id="KW-0863">Zinc-finger</keyword>
<dbReference type="EMBL" id="JAXOVC010000007">
    <property type="protein sequence ID" value="KAK4498898.1"/>
    <property type="molecule type" value="Genomic_DNA"/>
</dbReference>
<feature type="region of interest" description="Disordered" evidence="5">
    <location>
        <begin position="247"/>
        <end position="303"/>
    </location>
</feature>
<feature type="region of interest" description="Disordered" evidence="5">
    <location>
        <begin position="1"/>
        <end position="20"/>
    </location>
</feature>
<reference evidence="7 8" key="1">
    <citation type="journal article" date="2023" name="G3 (Bethesda)">
        <title>A chromosome-level genome assembly of Zasmidium syzygii isolated from banana leaves.</title>
        <authorList>
            <person name="van Westerhoven A.C."/>
            <person name="Mehrabi R."/>
            <person name="Talebi R."/>
            <person name="Steentjes M.B.F."/>
            <person name="Corcolon B."/>
            <person name="Chong P.A."/>
            <person name="Kema G.H.J."/>
            <person name="Seidl M.F."/>
        </authorList>
    </citation>
    <scope>NUCLEOTIDE SEQUENCE [LARGE SCALE GENOMIC DNA]</scope>
    <source>
        <strain evidence="7 8">P124</strain>
    </source>
</reference>
<evidence type="ECO:0000256" key="5">
    <source>
        <dbReference type="SAM" id="MobiDB-lite"/>
    </source>
</evidence>
<dbReference type="PROSITE" id="PS50103">
    <property type="entry name" value="ZF_C3H1"/>
    <property type="match status" value="1"/>
</dbReference>
<gene>
    <name evidence="7" type="ORF">PRZ48_009408</name>
</gene>
<dbReference type="InterPro" id="IPR000571">
    <property type="entry name" value="Znf_CCCH"/>
</dbReference>